<sequence length="133" mass="15184">MTSPSFPDVHVEGPDDYRTIRSTRSLALVNTVEVRSNNGATEPLSPSMTGWENELRTLANTDLRGITADDAFRRPSCFIVDLACFKWFQMVTTRRWRGKTRSPSHRSIEWCKALPGAHQWQEGRLFLDEETVA</sequence>
<protein>
    <submittedName>
        <fullName evidence="1">Uncharacterized protein</fullName>
    </submittedName>
</protein>
<dbReference type="AlphaFoldDB" id="A0A369K585"/>
<organism evidence="1 2">
    <name type="scientific">Hypsizygus marmoreus</name>
    <name type="common">White beech mushroom</name>
    <name type="synonym">Agaricus marmoreus</name>
    <dbReference type="NCBI Taxonomy" id="39966"/>
    <lineage>
        <taxon>Eukaryota</taxon>
        <taxon>Fungi</taxon>
        <taxon>Dikarya</taxon>
        <taxon>Basidiomycota</taxon>
        <taxon>Agaricomycotina</taxon>
        <taxon>Agaricomycetes</taxon>
        <taxon>Agaricomycetidae</taxon>
        <taxon>Agaricales</taxon>
        <taxon>Tricholomatineae</taxon>
        <taxon>Lyophyllaceae</taxon>
        <taxon>Hypsizygus</taxon>
    </lineage>
</organism>
<reference evidence="1" key="1">
    <citation type="submission" date="2018-04" db="EMBL/GenBank/DDBJ databases">
        <title>Whole genome sequencing of Hypsizygus marmoreus.</title>
        <authorList>
            <person name="Choi I.-G."/>
            <person name="Min B."/>
            <person name="Kim J.-G."/>
            <person name="Kim S."/>
            <person name="Oh Y.-L."/>
            <person name="Kong W.-S."/>
            <person name="Park H."/>
            <person name="Jeong J."/>
            <person name="Song E.-S."/>
        </authorList>
    </citation>
    <scope>NUCLEOTIDE SEQUENCE [LARGE SCALE GENOMIC DNA]</scope>
    <source>
        <strain evidence="1">51987-8</strain>
    </source>
</reference>
<proteinExistence type="predicted"/>
<evidence type="ECO:0000313" key="1">
    <source>
        <dbReference type="EMBL" id="RDB29791.1"/>
    </source>
</evidence>
<dbReference type="Proteomes" id="UP000076154">
    <property type="component" value="Unassembled WGS sequence"/>
</dbReference>
<name>A0A369K585_HYPMA</name>
<accession>A0A369K585</accession>
<comment type="caution">
    <text evidence="1">The sequence shown here is derived from an EMBL/GenBank/DDBJ whole genome shotgun (WGS) entry which is preliminary data.</text>
</comment>
<keyword evidence="2" id="KW-1185">Reference proteome</keyword>
<dbReference type="EMBL" id="LUEZ02000009">
    <property type="protein sequence ID" value="RDB29791.1"/>
    <property type="molecule type" value="Genomic_DNA"/>
</dbReference>
<gene>
    <name evidence="1" type="ORF">Hypma_014061</name>
</gene>
<dbReference type="InParanoid" id="A0A369K585"/>
<evidence type="ECO:0000313" key="2">
    <source>
        <dbReference type="Proteomes" id="UP000076154"/>
    </source>
</evidence>